<keyword evidence="1" id="KW-0732">Signal</keyword>
<comment type="caution">
    <text evidence="2">The sequence shown here is derived from an EMBL/GenBank/DDBJ whole genome shotgun (WGS) entry which is preliminary data.</text>
</comment>
<organism evidence="2 3">
    <name type="scientific">Apiosordaria backusii</name>
    <dbReference type="NCBI Taxonomy" id="314023"/>
    <lineage>
        <taxon>Eukaryota</taxon>
        <taxon>Fungi</taxon>
        <taxon>Dikarya</taxon>
        <taxon>Ascomycota</taxon>
        <taxon>Pezizomycotina</taxon>
        <taxon>Sordariomycetes</taxon>
        <taxon>Sordariomycetidae</taxon>
        <taxon>Sordariales</taxon>
        <taxon>Lasiosphaeriaceae</taxon>
        <taxon>Apiosordaria</taxon>
    </lineage>
</organism>
<dbReference type="Proteomes" id="UP001172159">
    <property type="component" value="Unassembled WGS sequence"/>
</dbReference>
<evidence type="ECO:0000256" key="1">
    <source>
        <dbReference type="SAM" id="SignalP"/>
    </source>
</evidence>
<sequence length="143" mass="14754">MKTSAIFVAIAALAGLAVAVPTPEASPKAVASAETPALPSQLLSGSRIRRCIEERQSSGVFVTQDINWGGASTFLPVTRGVCATFVSVWVNSITSFGPDAGLSCHLFDLNGCTGESIGPIVSPGSANLGNIGWNDKINSFRCV</sequence>
<feature type="chain" id="PRO_5041201055" evidence="1">
    <location>
        <begin position="20"/>
        <end position="143"/>
    </location>
</feature>
<keyword evidence="3" id="KW-1185">Reference proteome</keyword>
<gene>
    <name evidence="2" type="ORF">B0T21DRAFT_407855</name>
</gene>
<dbReference type="Gene3D" id="2.60.20.10">
    <property type="entry name" value="Crystallins"/>
    <property type="match status" value="1"/>
</dbReference>
<evidence type="ECO:0000313" key="2">
    <source>
        <dbReference type="EMBL" id="KAK0744781.1"/>
    </source>
</evidence>
<dbReference type="AlphaFoldDB" id="A0AA40K3P7"/>
<reference evidence="2" key="1">
    <citation type="submission" date="2023-06" db="EMBL/GenBank/DDBJ databases">
        <title>Genome-scale phylogeny and comparative genomics of the fungal order Sordariales.</title>
        <authorList>
            <consortium name="Lawrence Berkeley National Laboratory"/>
            <person name="Hensen N."/>
            <person name="Bonometti L."/>
            <person name="Westerberg I."/>
            <person name="Brannstrom I.O."/>
            <person name="Guillou S."/>
            <person name="Cros-Aarteil S."/>
            <person name="Calhoun S."/>
            <person name="Haridas S."/>
            <person name="Kuo A."/>
            <person name="Mondo S."/>
            <person name="Pangilinan J."/>
            <person name="Riley R."/>
            <person name="Labutti K."/>
            <person name="Andreopoulos B."/>
            <person name="Lipzen A."/>
            <person name="Chen C."/>
            <person name="Yanf M."/>
            <person name="Daum C."/>
            <person name="Ng V."/>
            <person name="Clum A."/>
            <person name="Steindorff A."/>
            <person name="Ohm R."/>
            <person name="Martin F."/>
            <person name="Silar P."/>
            <person name="Natvig D."/>
            <person name="Lalanne C."/>
            <person name="Gautier V."/>
            <person name="Ament-Velasquez S.L."/>
            <person name="Kruys A."/>
            <person name="Hutchinson M.I."/>
            <person name="Powell A.J."/>
            <person name="Barry K."/>
            <person name="Miller A.N."/>
            <person name="Grigoriev I.V."/>
            <person name="Debuchy R."/>
            <person name="Gladieux P."/>
            <person name="Thoren M.H."/>
            <person name="Johannesson H."/>
        </authorList>
    </citation>
    <scope>NUCLEOTIDE SEQUENCE</scope>
    <source>
        <strain evidence="2">CBS 540.89</strain>
    </source>
</reference>
<dbReference type="EMBL" id="JAUKTV010000002">
    <property type="protein sequence ID" value="KAK0744781.1"/>
    <property type="molecule type" value="Genomic_DNA"/>
</dbReference>
<feature type="signal peptide" evidence="1">
    <location>
        <begin position="1"/>
        <end position="19"/>
    </location>
</feature>
<proteinExistence type="predicted"/>
<accession>A0AA40K3P7</accession>
<evidence type="ECO:0000313" key="3">
    <source>
        <dbReference type="Proteomes" id="UP001172159"/>
    </source>
</evidence>
<name>A0AA40K3P7_9PEZI</name>
<protein>
    <submittedName>
        <fullName evidence="2">Uncharacterized protein</fullName>
    </submittedName>
</protein>